<comment type="caution">
    <text evidence="5">The sequence shown here is derived from an EMBL/GenBank/DDBJ whole genome shotgun (WGS) entry which is preliminary data.</text>
</comment>
<dbReference type="CDD" id="cd07323">
    <property type="entry name" value="LAM"/>
    <property type="match status" value="1"/>
</dbReference>
<dbReference type="Gene3D" id="1.10.10.10">
    <property type="entry name" value="Winged helix-like DNA-binding domain superfamily/Winged helix DNA-binding domain"/>
    <property type="match status" value="1"/>
</dbReference>
<accession>A0ABQ8URE5</accession>
<evidence type="ECO:0000313" key="5">
    <source>
        <dbReference type="EMBL" id="KAJ4461713.1"/>
    </source>
</evidence>
<evidence type="ECO:0000313" key="6">
    <source>
        <dbReference type="Proteomes" id="UP001141327"/>
    </source>
</evidence>
<protein>
    <submittedName>
        <fullName evidence="5">Metallophosphatase family protein</fullName>
    </submittedName>
</protein>
<keyword evidence="6" id="KW-1185">Reference proteome</keyword>
<reference evidence="5" key="1">
    <citation type="journal article" date="2022" name="bioRxiv">
        <title>Genomics of Preaxostyla Flagellates Illuminates Evolutionary Transitions and the Path Towards Mitochondrial Loss.</title>
        <authorList>
            <person name="Novak L.V.F."/>
            <person name="Treitli S.C."/>
            <person name="Pyrih J."/>
            <person name="Halakuc P."/>
            <person name="Pipaliya S.V."/>
            <person name="Vacek V."/>
            <person name="Brzon O."/>
            <person name="Soukal P."/>
            <person name="Eme L."/>
            <person name="Dacks J.B."/>
            <person name="Karnkowska A."/>
            <person name="Elias M."/>
            <person name="Hampl V."/>
        </authorList>
    </citation>
    <scope>NUCLEOTIDE SEQUENCE</scope>
    <source>
        <strain evidence="5">RCP-MX</strain>
    </source>
</reference>
<feature type="region of interest" description="Disordered" evidence="3">
    <location>
        <begin position="390"/>
        <end position="466"/>
    </location>
</feature>
<evidence type="ECO:0000256" key="2">
    <source>
        <dbReference type="PROSITE-ProRule" id="PRU00332"/>
    </source>
</evidence>
<dbReference type="Proteomes" id="UP001141327">
    <property type="component" value="Unassembled WGS sequence"/>
</dbReference>
<dbReference type="SUPFAM" id="SSF56300">
    <property type="entry name" value="Metallo-dependent phosphatases"/>
    <property type="match status" value="1"/>
</dbReference>
<name>A0ABQ8URE5_9EUKA</name>
<evidence type="ECO:0000259" key="4">
    <source>
        <dbReference type="PROSITE" id="PS50961"/>
    </source>
</evidence>
<evidence type="ECO:0000256" key="3">
    <source>
        <dbReference type="SAM" id="MobiDB-lite"/>
    </source>
</evidence>
<dbReference type="InterPro" id="IPR045180">
    <property type="entry name" value="La_dom_prot"/>
</dbReference>
<feature type="compositionally biased region" description="Low complexity" evidence="3">
    <location>
        <begin position="412"/>
        <end position="437"/>
    </location>
</feature>
<dbReference type="SUPFAM" id="SSF46785">
    <property type="entry name" value="Winged helix' DNA-binding domain"/>
    <property type="match status" value="1"/>
</dbReference>
<dbReference type="InterPro" id="IPR006630">
    <property type="entry name" value="La_HTH"/>
</dbReference>
<feature type="domain" description="HTH La-type RNA-binding" evidence="4">
    <location>
        <begin position="1"/>
        <end position="76"/>
    </location>
</feature>
<dbReference type="SMART" id="SM00715">
    <property type="entry name" value="LA"/>
    <property type="match status" value="1"/>
</dbReference>
<feature type="compositionally biased region" description="Low complexity" evidence="3">
    <location>
        <begin position="392"/>
        <end position="404"/>
    </location>
</feature>
<organism evidence="5 6">
    <name type="scientific">Paratrimastix pyriformis</name>
    <dbReference type="NCBI Taxonomy" id="342808"/>
    <lineage>
        <taxon>Eukaryota</taxon>
        <taxon>Metamonada</taxon>
        <taxon>Preaxostyla</taxon>
        <taxon>Paratrimastigidae</taxon>
        <taxon>Paratrimastix</taxon>
    </lineage>
</organism>
<keyword evidence="1 2" id="KW-0694">RNA-binding</keyword>
<dbReference type="Gene3D" id="3.60.21.10">
    <property type="match status" value="1"/>
</dbReference>
<feature type="compositionally biased region" description="Low complexity" evidence="3">
    <location>
        <begin position="450"/>
        <end position="464"/>
    </location>
</feature>
<feature type="compositionally biased region" description="Pro residues" evidence="3">
    <location>
        <begin position="438"/>
        <end position="449"/>
    </location>
</feature>
<gene>
    <name evidence="5" type="ORF">PAPYR_1845</name>
</gene>
<sequence length="562" mass="59762">MHFYFSDMNLSRDAFLRDQIKEDGWISTSVFASFKRISRLTMDTAAIVDAVQGSELIETNASGTAFRRRGALPPLAVERRAIKAASQTTFQQAPAVAAVPVAPAPSGVLRVLVITDTHGDLDRINVLAERENVQAVLHCGDFGFYTAESLDSIEERELHLIVKHSHDFSAPQKAEAAKLFRDGGGLRAWMRRQPFHLSTLPDYLAGTKQFKVRPAAHCPSTSCPAPCPSLPSGATTTTGVIAAGRVPNPHLVDHNAFFRVGRLCVYGLGGNFLPSDSLSPRWHPLGASWGRASPGRAGKVWTTFTEIGGLIQTVKNAPRNAGDVSVFLTHCSPAICPSLSLLGRTLQPDLCFSGHMGPYYAHSWNNAAVRDTAACLRWLASDVGLFAGDLDPQQSPPAATRTAPAPAPAPAPASGATTLPAGPVTTVVAPAPGAAPTAPAPSPPRPPAGPAGLLPAPAEPGDAGRVLPTDPVHWWRARHPGGQPVFPTEAACVEAALDMFRGIRREASAPAPAGTGDRRPPMPQWMFRPNYYNLPDAPNGYAVIEVPPTGWARVNTISTLER</sequence>
<dbReference type="PANTHER" id="PTHR22792">
    <property type="entry name" value="LUPUS LA PROTEIN-RELATED"/>
    <property type="match status" value="1"/>
</dbReference>
<dbReference type="InterPro" id="IPR036388">
    <property type="entry name" value="WH-like_DNA-bd_sf"/>
</dbReference>
<dbReference type="InterPro" id="IPR036390">
    <property type="entry name" value="WH_DNA-bd_sf"/>
</dbReference>
<proteinExistence type="predicted"/>
<dbReference type="EMBL" id="JAPMOS010000006">
    <property type="protein sequence ID" value="KAJ4461713.1"/>
    <property type="molecule type" value="Genomic_DNA"/>
</dbReference>
<dbReference type="PANTHER" id="PTHR22792:SF132">
    <property type="entry name" value="LA-RELATED PROTEIN 1"/>
    <property type="match status" value="1"/>
</dbReference>
<dbReference type="Pfam" id="PF05383">
    <property type="entry name" value="La"/>
    <property type="match status" value="1"/>
</dbReference>
<dbReference type="PROSITE" id="PS50961">
    <property type="entry name" value="HTH_LA"/>
    <property type="match status" value="1"/>
</dbReference>
<dbReference type="InterPro" id="IPR029052">
    <property type="entry name" value="Metallo-depent_PP-like"/>
</dbReference>
<evidence type="ECO:0000256" key="1">
    <source>
        <dbReference type="ARBA" id="ARBA00022884"/>
    </source>
</evidence>